<dbReference type="GO" id="GO:0034727">
    <property type="term" value="P:piecemeal microautophagy of the nucleus"/>
    <property type="evidence" value="ECO:0007669"/>
    <property type="project" value="TreeGrafter"/>
</dbReference>
<dbReference type="PANTHER" id="PTHR22624:SF49">
    <property type="entry name" value="CYSTEINE PROTEASE"/>
    <property type="match status" value="1"/>
</dbReference>
<keyword evidence="4 11" id="KW-0963">Cytoplasm</keyword>
<evidence type="ECO:0000259" key="12">
    <source>
        <dbReference type="Pfam" id="PF03416"/>
    </source>
</evidence>
<keyword evidence="9 11" id="KW-0072">Autophagy</keyword>
<protein>
    <recommendedName>
        <fullName evidence="11">Cysteine protease</fullName>
        <ecNumber evidence="11">3.4.22.-</ecNumber>
    </recommendedName>
</protein>
<evidence type="ECO:0000256" key="3">
    <source>
        <dbReference type="ARBA" id="ARBA00022448"/>
    </source>
</evidence>
<keyword evidence="7" id="KW-0788">Thiol protease</keyword>
<comment type="catalytic activity">
    <reaction evidence="10">
        <text>[protein]-C-terminal L-amino acid-glycyl-phosphatidylethanolamide + H2O = [protein]-C-terminal L-amino acid-glycine + a 1,2-diacyl-sn-glycero-3-phosphoethanolamine</text>
        <dbReference type="Rhea" id="RHEA:67548"/>
        <dbReference type="Rhea" id="RHEA-COMP:17323"/>
        <dbReference type="Rhea" id="RHEA-COMP:17324"/>
        <dbReference type="ChEBI" id="CHEBI:15377"/>
        <dbReference type="ChEBI" id="CHEBI:64612"/>
        <dbReference type="ChEBI" id="CHEBI:172940"/>
        <dbReference type="ChEBI" id="CHEBI:172941"/>
    </reaction>
    <physiologicalReaction direction="left-to-right" evidence="10">
        <dbReference type="Rhea" id="RHEA:67549"/>
    </physiologicalReaction>
</comment>
<organism evidence="13">
    <name type="scientific">Caligus clemensi</name>
    <name type="common">Sea louse</name>
    <dbReference type="NCBI Taxonomy" id="344056"/>
    <lineage>
        <taxon>Eukaryota</taxon>
        <taxon>Metazoa</taxon>
        <taxon>Ecdysozoa</taxon>
        <taxon>Arthropoda</taxon>
        <taxon>Crustacea</taxon>
        <taxon>Multicrustacea</taxon>
        <taxon>Hexanauplia</taxon>
        <taxon>Copepoda</taxon>
        <taxon>Siphonostomatoida</taxon>
        <taxon>Caligidae</taxon>
        <taxon>Caligus</taxon>
    </lineage>
</organism>
<proteinExistence type="evidence at transcript level"/>
<comment type="subcellular location">
    <subcellularLocation>
        <location evidence="1 11">Cytoplasm</location>
    </subcellularLocation>
</comment>
<evidence type="ECO:0000256" key="8">
    <source>
        <dbReference type="ARBA" id="ARBA00022927"/>
    </source>
</evidence>
<dbReference type="SUPFAM" id="SSF54001">
    <property type="entry name" value="Cysteine proteinases"/>
    <property type="match status" value="1"/>
</dbReference>
<evidence type="ECO:0000256" key="5">
    <source>
        <dbReference type="ARBA" id="ARBA00022670"/>
    </source>
</evidence>
<dbReference type="Pfam" id="PF03416">
    <property type="entry name" value="Peptidase_C54"/>
    <property type="match status" value="1"/>
</dbReference>
<dbReference type="PANTHER" id="PTHR22624">
    <property type="entry name" value="CYSTEINE PROTEASE ATG4"/>
    <property type="match status" value="1"/>
</dbReference>
<evidence type="ECO:0000256" key="1">
    <source>
        <dbReference type="ARBA" id="ARBA00004496"/>
    </source>
</evidence>
<gene>
    <name evidence="13" type="primary">ATG4B</name>
</gene>
<accession>C1C1J1</accession>
<dbReference type="InterPro" id="IPR005078">
    <property type="entry name" value="Peptidase_C54"/>
</dbReference>
<keyword evidence="5 11" id="KW-0645">Protease</keyword>
<name>C1C1J1_CALCM</name>
<evidence type="ECO:0000256" key="6">
    <source>
        <dbReference type="ARBA" id="ARBA00022801"/>
    </source>
</evidence>
<dbReference type="EC" id="3.4.22.-" evidence="11"/>
<dbReference type="GO" id="GO:0035973">
    <property type="term" value="P:aggrephagy"/>
    <property type="evidence" value="ECO:0007669"/>
    <property type="project" value="TreeGrafter"/>
</dbReference>
<keyword evidence="8 11" id="KW-0653">Protein transport</keyword>
<dbReference type="EMBL" id="BT080720">
    <property type="protein sequence ID" value="ACO15144.1"/>
    <property type="molecule type" value="mRNA"/>
</dbReference>
<evidence type="ECO:0000256" key="10">
    <source>
        <dbReference type="ARBA" id="ARBA00029362"/>
    </source>
</evidence>
<evidence type="ECO:0000256" key="7">
    <source>
        <dbReference type="ARBA" id="ARBA00022807"/>
    </source>
</evidence>
<comment type="similarity">
    <text evidence="2 11">Belongs to the peptidase C54 family.</text>
</comment>
<evidence type="ECO:0000256" key="9">
    <source>
        <dbReference type="ARBA" id="ARBA00023006"/>
    </source>
</evidence>
<dbReference type="GO" id="GO:0000045">
    <property type="term" value="P:autophagosome assembly"/>
    <property type="evidence" value="ECO:0007669"/>
    <property type="project" value="TreeGrafter"/>
</dbReference>
<comment type="function">
    <text evidence="11">Cysteine protease that plays a key role in autophagy by mediating both proteolytic activation and delipidation of ATG8 family proteins.</text>
</comment>
<dbReference type="GO" id="GO:0019786">
    <property type="term" value="F:protein-phosphatidylethanolamide deconjugating activity"/>
    <property type="evidence" value="ECO:0007669"/>
    <property type="project" value="InterPro"/>
</dbReference>
<reference evidence="13" key="1">
    <citation type="submission" date="2009-03" db="EMBL/GenBank/DDBJ databases">
        <title>Caligus clemensi ESTs and full-length cDNAs.</title>
        <authorList>
            <person name="Yasuike M."/>
            <person name="von Schalburg K."/>
            <person name="Cooper G."/>
            <person name="Leong J."/>
            <person name="Jones S.R.M."/>
            <person name="Koop B.F."/>
        </authorList>
    </citation>
    <scope>NUCLEOTIDE SEQUENCE</scope>
    <source>
        <tissue evidence="13">Whole</tissue>
    </source>
</reference>
<feature type="domain" description="Peptidase C54 catalytic" evidence="12">
    <location>
        <begin position="47"/>
        <end position="322"/>
    </location>
</feature>
<dbReference type="GO" id="GO:0000423">
    <property type="term" value="P:mitophagy"/>
    <property type="evidence" value="ECO:0007669"/>
    <property type="project" value="TreeGrafter"/>
</dbReference>
<evidence type="ECO:0000256" key="2">
    <source>
        <dbReference type="ARBA" id="ARBA00010958"/>
    </source>
</evidence>
<evidence type="ECO:0000256" key="4">
    <source>
        <dbReference type="ARBA" id="ARBA00022490"/>
    </source>
</evidence>
<dbReference type="GO" id="GO:0005737">
    <property type="term" value="C:cytoplasm"/>
    <property type="evidence" value="ECO:0007669"/>
    <property type="project" value="UniProtKB-SubCell"/>
</dbReference>
<dbReference type="GO" id="GO:0004197">
    <property type="term" value="F:cysteine-type endopeptidase activity"/>
    <property type="evidence" value="ECO:0007669"/>
    <property type="project" value="TreeGrafter"/>
</dbReference>
<dbReference type="InterPro" id="IPR046792">
    <property type="entry name" value="Peptidase_C54_cat"/>
</dbReference>
<dbReference type="InterPro" id="IPR038765">
    <property type="entry name" value="Papain-like_cys_pep_sf"/>
</dbReference>
<evidence type="ECO:0000256" key="11">
    <source>
        <dbReference type="RuleBase" id="RU363115"/>
    </source>
</evidence>
<dbReference type="GO" id="GO:0015031">
    <property type="term" value="P:protein transport"/>
    <property type="evidence" value="ECO:0007669"/>
    <property type="project" value="UniProtKB-KW"/>
</dbReference>
<dbReference type="GO" id="GO:0016485">
    <property type="term" value="P:protein processing"/>
    <property type="evidence" value="ECO:0007669"/>
    <property type="project" value="TreeGrafter"/>
</dbReference>
<sequence>MDLYFEASSLYYGSDLTERTPQDQWPDSDSPVWILGNELCARNDIAELNSEVLSRLLFTYRKEFSEIDGSGYTSDSGWGCMLRCGQMVLGEALQRISLGRDWKWDHKVDNEVDEDLKGKYLKILNLFQDSKVAPYSIHQIALMGESIQSKKPVGTWFGPNTVAQVLKKLSFFEKTVPIRLHVAMDNTVIIDEIKESCGFVGGDSEKPLLLFIPLRLGLTEINPIYFQDLKECFEFPQILGVIGGRPNHALYFIGYVDNELIYLDPHISTQSASSTVDTFGGPQDQTHHTERAYRMDFKDLDPSLSLCFLCRNESEFEDMCERFLFKLIRGHNSPLFEICRQRPEHLMPLPLSSSLNSDLPNAVPEEVKCAKDFVEVKRALDTSDEEFEIL</sequence>
<evidence type="ECO:0000313" key="13">
    <source>
        <dbReference type="EMBL" id="ACO15144.1"/>
    </source>
</evidence>
<keyword evidence="3" id="KW-0813">Transport</keyword>
<keyword evidence="6 11" id="KW-0378">Hydrolase</keyword>
<dbReference type="AlphaFoldDB" id="C1C1J1"/>